<dbReference type="RefSeq" id="WP_182663763.1">
    <property type="nucleotide sequence ID" value="NZ_VKHS01000270.1"/>
</dbReference>
<sequence length="61" mass="6594">MNDRSPQLHPPPWLTGTTYVSALLGGVALISTGSATPAEASGYVAPFLLLYERMLHRHRSS</sequence>
<dbReference type="EMBL" id="VKHS01000270">
    <property type="protein sequence ID" value="MBB0230376.1"/>
    <property type="molecule type" value="Genomic_DNA"/>
</dbReference>
<gene>
    <name evidence="1" type="ORF">FOE67_12850</name>
</gene>
<keyword evidence="2" id="KW-1185">Reference proteome</keyword>
<comment type="caution">
    <text evidence="1">The sequence shown here is derived from an EMBL/GenBank/DDBJ whole genome shotgun (WGS) entry which is preliminary data.</text>
</comment>
<dbReference type="Proteomes" id="UP000530234">
    <property type="component" value="Unassembled WGS sequence"/>
</dbReference>
<organism evidence="1 2">
    <name type="scientific">Streptomyces calidiresistens</name>
    <dbReference type="NCBI Taxonomy" id="1485586"/>
    <lineage>
        <taxon>Bacteria</taxon>
        <taxon>Bacillati</taxon>
        <taxon>Actinomycetota</taxon>
        <taxon>Actinomycetes</taxon>
        <taxon>Kitasatosporales</taxon>
        <taxon>Streptomycetaceae</taxon>
        <taxon>Streptomyces</taxon>
    </lineage>
</organism>
<proteinExistence type="predicted"/>
<reference evidence="2" key="1">
    <citation type="submission" date="2019-10" db="EMBL/GenBank/DDBJ databases">
        <title>Streptomyces sp. nov., a novel actinobacterium isolated from alkaline environment.</title>
        <authorList>
            <person name="Golinska P."/>
        </authorList>
    </citation>
    <scope>NUCLEOTIDE SEQUENCE [LARGE SCALE GENOMIC DNA]</scope>
    <source>
        <strain evidence="2">DSM 42108</strain>
    </source>
</reference>
<dbReference type="AlphaFoldDB" id="A0A7W3XX31"/>
<accession>A0A7W3XX31</accession>
<evidence type="ECO:0000313" key="2">
    <source>
        <dbReference type="Proteomes" id="UP000530234"/>
    </source>
</evidence>
<evidence type="ECO:0000313" key="1">
    <source>
        <dbReference type="EMBL" id="MBB0230376.1"/>
    </source>
</evidence>
<name>A0A7W3XX31_9ACTN</name>
<protein>
    <submittedName>
        <fullName evidence="1">Uncharacterized protein</fullName>
    </submittedName>
</protein>